<dbReference type="Gene3D" id="1.10.287.950">
    <property type="entry name" value="Methyl-accepting chemotaxis protein"/>
    <property type="match status" value="1"/>
</dbReference>
<dbReference type="SMART" id="SM00283">
    <property type="entry name" value="MA"/>
    <property type="match status" value="1"/>
</dbReference>
<feature type="domain" description="HAMP" evidence="8">
    <location>
        <begin position="388"/>
        <end position="432"/>
    </location>
</feature>
<evidence type="ECO:0000256" key="4">
    <source>
        <dbReference type="PROSITE-ProRule" id="PRU00284"/>
    </source>
</evidence>
<dbReference type="PROSITE" id="PS50885">
    <property type="entry name" value="HAMP"/>
    <property type="match status" value="2"/>
</dbReference>
<organism evidence="9 10">
    <name type="scientific">Kistimonas scapharcae</name>
    <dbReference type="NCBI Taxonomy" id="1036133"/>
    <lineage>
        <taxon>Bacteria</taxon>
        <taxon>Pseudomonadati</taxon>
        <taxon>Pseudomonadota</taxon>
        <taxon>Gammaproteobacteria</taxon>
        <taxon>Oceanospirillales</taxon>
        <taxon>Endozoicomonadaceae</taxon>
        <taxon>Kistimonas</taxon>
    </lineage>
</organism>
<dbReference type="Gene3D" id="3.30.450.20">
    <property type="entry name" value="PAS domain"/>
    <property type="match status" value="1"/>
</dbReference>
<keyword evidence="10" id="KW-1185">Reference proteome</keyword>
<reference evidence="10" key="1">
    <citation type="journal article" date="2019" name="Int. J. Syst. Evol. Microbiol.">
        <title>The Global Catalogue of Microorganisms (GCM) 10K type strain sequencing project: providing services to taxonomists for standard genome sequencing and annotation.</title>
        <authorList>
            <consortium name="The Broad Institute Genomics Platform"/>
            <consortium name="The Broad Institute Genome Sequencing Center for Infectious Disease"/>
            <person name="Wu L."/>
            <person name="Ma J."/>
        </authorList>
    </citation>
    <scope>NUCLEOTIDE SEQUENCE [LARGE SCALE GENOMIC DNA]</scope>
    <source>
        <strain evidence="10">JCM 17805</strain>
    </source>
</reference>
<evidence type="ECO:0000259" key="8">
    <source>
        <dbReference type="PROSITE" id="PS50885"/>
    </source>
</evidence>
<dbReference type="Proteomes" id="UP001500604">
    <property type="component" value="Unassembled WGS sequence"/>
</dbReference>
<evidence type="ECO:0008006" key="11">
    <source>
        <dbReference type="Google" id="ProtNLM"/>
    </source>
</evidence>
<feature type="domain" description="HAMP" evidence="8">
    <location>
        <begin position="334"/>
        <end position="387"/>
    </location>
</feature>
<feature type="domain" description="Methyl-accepting transducer" evidence="7">
    <location>
        <begin position="437"/>
        <end position="673"/>
    </location>
</feature>
<dbReference type="SMART" id="SM00304">
    <property type="entry name" value="HAMP"/>
    <property type="match status" value="2"/>
</dbReference>
<keyword evidence="5" id="KW-0175">Coiled coil</keyword>
<evidence type="ECO:0000256" key="3">
    <source>
        <dbReference type="ARBA" id="ARBA00029447"/>
    </source>
</evidence>
<evidence type="ECO:0000259" key="7">
    <source>
        <dbReference type="PROSITE" id="PS50111"/>
    </source>
</evidence>
<protein>
    <recommendedName>
        <fullName evidence="11">Methyl-accepting chemotaxis protein</fullName>
    </recommendedName>
</protein>
<dbReference type="Gene3D" id="6.10.340.10">
    <property type="match status" value="1"/>
</dbReference>
<dbReference type="InterPro" id="IPR003660">
    <property type="entry name" value="HAMP_dom"/>
</dbReference>
<dbReference type="SUPFAM" id="SSF58104">
    <property type="entry name" value="Methyl-accepting chemotaxis protein (MCP) signaling domain"/>
    <property type="match status" value="1"/>
</dbReference>
<dbReference type="CDD" id="cd06225">
    <property type="entry name" value="HAMP"/>
    <property type="match status" value="2"/>
</dbReference>
<keyword evidence="2 4" id="KW-0807">Transducer</keyword>
<dbReference type="InterPro" id="IPR004089">
    <property type="entry name" value="MCPsignal_dom"/>
</dbReference>
<feature type="transmembrane region" description="Helical" evidence="6">
    <location>
        <begin position="312"/>
        <end position="337"/>
    </location>
</feature>
<keyword evidence="6" id="KW-0472">Membrane</keyword>
<feature type="coiled-coil region" evidence="5">
    <location>
        <begin position="662"/>
        <end position="710"/>
    </location>
</feature>
<keyword evidence="6" id="KW-1133">Transmembrane helix</keyword>
<comment type="caution">
    <text evidence="9">The sequence shown here is derived from an EMBL/GenBank/DDBJ whole genome shotgun (WGS) entry which is preliminary data.</text>
</comment>
<dbReference type="PANTHER" id="PTHR32089">
    <property type="entry name" value="METHYL-ACCEPTING CHEMOTAXIS PROTEIN MCPB"/>
    <property type="match status" value="1"/>
</dbReference>
<comment type="subcellular location">
    <subcellularLocation>
        <location evidence="1">Membrane</location>
    </subcellularLocation>
</comment>
<dbReference type="Pfam" id="PF00015">
    <property type="entry name" value="MCPsignal"/>
    <property type="match status" value="1"/>
</dbReference>
<dbReference type="PROSITE" id="PS50111">
    <property type="entry name" value="CHEMOTAXIS_TRANSDUC_2"/>
    <property type="match status" value="1"/>
</dbReference>
<dbReference type="PANTHER" id="PTHR32089:SF120">
    <property type="entry name" value="METHYL-ACCEPTING CHEMOTAXIS PROTEIN TLPQ"/>
    <property type="match status" value="1"/>
</dbReference>
<dbReference type="Pfam" id="PF00672">
    <property type="entry name" value="HAMP"/>
    <property type="match status" value="1"/>
</dbReference>
<dbReference type="EMBL" id="BAABFL010000469">
    <property type="protein sequence ID" value="GAA4652112.1"/>
    <property type="molecule type" value="Genomic_DNA"/>
</dbReference>
<keyword evidence="6" id="KW-0812">Transmembrane</keyword>
<sequence>MRVWNSLNFKKKLLIIFIVTGLLPVLSIGFVNLMMKSDALKNHTFKHLEAVRTIKANQIQSLLQKKRDEIETLADEMGLQIESEGLKAARRHFEEFGTRVFSRYIERNDYYDLFLLDLTGYCFFSVEHESDYQTNLLTGKYKGSGLGEAVRAVVDTDAFYMSDFSPYGPSGGAPAAFIAIPVKAKGKTVMILALQLSLNGINKVMKERTGMGKTGETYLVGPDQLMRSDSYRDPVSHTVLASFANPNLGKVDTEASRAAIAGQRGSMITVDHNGTPVLSAYEPVKVAENISWAILADIDVAEAFLPIRHAQYTMLAISLVTLALIIGLALYLAGIIATPIRAMANVMVNVQESGDLSQRLPVASMDETGQACNAFNRMLEVQQAALAEVQDVMASVSSGDFSERVTLAVNGDFATLKDGTNQMADSLAGIVENVQQSCVQLSSSAVNISATTKEQAASAKEQEATTNEIMATSQHISQTARELVSNMDEVARAVDDTSELAAHGHEGLTRMRGTVEQMVLASQNISDKLTVLNEKAGNINAVVTTINKIADQTNLLSVNAAIEADKAGEYGVGFSTVATEIRRLADQTAVATYDIEEMVKEMQAAVSAGVMGMEKFSDEIRHGVEDTRQVGDQLSQIVGKVQALAPHFESVHQGMRSQSDGAEQIQEALSQLGETIRNLNDSMRMSNSVVEKLNEESERLQQSVSAFQVDDNTQR</sequence>
<evidence type="ECO:0000313" key="10">
    <source>
        <dbReference type="Proteomes" id="UP001500604"/>
    </source>
</evidence>
<name>A0ABP8VAW8_9GAMM</name>
<evidence type="ECO:0000256" key="1">
    <source>
        <dbReference type="ARBA" id="ARBA00004370"/>
    </source>
</evidence>
<accession>A0ABP8VAW8</accession>
<evidence type="ECO:0000313" key="9">
    <source>
        <dbReference type="EMBL" id="GAA4652112.1"/>
    </source>
</evidence>
<comment type="similarity">
    <text evidence="3">Belongs to the methyl-accepting chemotaxis (MCP) protein family.</text>
</comment>
<evidence type="ECO:0000256" key="6">
    <source>
        <dbReference type="SAM" id="Phobius"/>
    </source>
</evidence>
<gene>
    <name evidence="9" type="ORF">GCM10023116_43960</name>
</gene>
<evidence type="ECO:0000256" key="5">
    <source>
        <dbReference type="SAM" id="Coils"/>
    </source>
</evidence>
<evidence type="ECO:0000256" key="2">
    <source>
        <dbReference type="ARBA" id="ARBA00023224"/>
    </source>
</evidence>
<proteinExistence type="inferred from homology"/>